<name>A0A392QYX8_9FABA</name>
<dbReference type="EMBL" id="LXQA010170800">
    <property type="protein sequence ID" value="MCI29179.1"/>
    <property type="molecule type" value="Genomic_DNA"/>
</dbReference>
<evidence type="ECO:0000313" key="2">
    <source>
        <dbReference type="EMBL" id="MCI29179.1"/>
    </source>
</evidence>
<proteinExistence type="predicted"/>
<reference evidence="2 3" key="1">
    <citation type="journal article" date="2018" name="Front. Plant Sci.">
        <title>Red Clover (Trifolium pratense) and Zigzag Clover (T. medium) - A Picture of Genomic Similarities and Differences.</title>
        <authorList>
            <person name="Dluhosova J."/>
            <person name="Istvanek J."/>
            <person name="Nedelnik J."/>
            <person name="Repkova J."/>
        </authorList>
    </citation>
    <scope>NUCLEOTIDE SEQUENCE [LARGE SCALE GENOMIC DNA]</scope>
    <source>
        <strain evidence="3">cv. 10/8</strain>
        <tissue evidence="2">Leaf</tissue>
    </source>
</reference>
<accession>A0A392QYX8</accession>
<dbReference type="AlphaFoldDB" id="A0A392QYX8"/>
<feature type="compositionally biased region" description="Basic and acidic residues" evidence="1">
    <location>
        <begin position="50"/>
        <end position="106"/>
    </location>
</feature>
<comment type="caution">
    <text evidence="2">The sequence shown here is derived from an EMBL/GenBank/DDBJ whole genome shotgun (WGS) entry which is preliminary data.</text>
</comment>
<feature type="region of interest" description="Disordered" evidence="1">
    <location>
        <begin position="34"/>
        <end position="126"/>
    </location>
</feature>
<protein>
    <submittedName>
        <fullName evidence="2">Uncharacterized protein</fullName>
    </submittedName>
</protein>
<feature type="compositionally biased region" description="Low complexity" evidence="1">
    <location>
        <begin position="39"/>
        <end position="49"/>
    </location>
</feature>
<feature type="non-terminal residue" evidence="2">
    <location>
        <position position="1"/>
    </location>
</feature>
<dbReference type="Proteomes" id="UP000265520">
    <property type="component" value="Unassembled WGS sequence"/>
</dbReference>
<keyword evidence="3" id="KW-1185">Reference proteome</keyword>
<sequence>PIEPAIETYQEFIQRPRRHLNLFEAWIEFEEEQDLAAQEGGSTVTVTTTSERDSKGDESKDSEADKVVETIETPRSEEEVQKKDKESPQTKETGLERFIETLKELEASPQEEEQQKPKRMQQVVHY</sequence>
<evidence type="ECO:0000256" key="1">
    <source>
        <dbReference type="SAM" id="MobiDB-lite"/>
    </source>
</evidence>
<evidence type="ECO:0000313" key="3">
    <source>
        <dbReference type="Proteomes" id="UP000265520"/>
    </source>
</evidence>
<organism evidence="2 3">
    <name type="scientific">Trifolium medium</name>
    <dbReference type="NCBI Taxonomy" id="97028"/>
    <lineage>
        <taxon>Eukaryota</taxon>
        <taxon>Viridiplantae</taxon>
        <taxon>Streptophyta</taxon>
        <taxon>Embryophyta</taxon>
        <taxon>Tracheophyta</taxon>
        <taxon>Spermatophyta</taxon>
        <taxon>Magnoliopsida</taxon>
        <taxon>eudicotyledons</taxon>
        <taxon>Gunneridae</taxon>
        <taxon>Pentapetalae</taxon>
        <taxon>rosids</taxon>
        <taxon>fabids</taxon>
        <taxon>Fabales</taxon>
        <taxon>Fabaceae</taxon>
        <taxon>Papilionoideae</taxon>
        <taxon>50 kb inversion clade</taxon>
        <taxon>NPAAA clade</taxon>
        <taxon>Hologalegina</taxon>
        <taxon>IRL clade</taxon>
        <taxon>Trifolieae</taxon>
        <taxon>Trifolium</taxon>
    </lineage>
</organism>